<evidence type="ECO:0000313" key="3">
    <source>
        <dbReference type="Proteomes" id="UP001142400"/>
    </source>
</evidence>
<dbReference type="InterPro" id="IPR002711">
    <property type="entry name" value="HNH"/>
</dbReference>
<proteinExistence type="predicted"/>
<evidence type="ECO:0000313" key="2">
    <source>
        <dbReference type="EMBL" id="MCQ8831765.1"/>
    </source>
</evidence>
<dbReference type="GO" id="GO:0004519">
    <property type="term" value="F:endonuclease activity"/>
    <property type="evidence" value="ECO:0007669"/>
    <property type="project" value="UniProtKB-KW"/>
</dbReference>
<keyword evidence="2" id="KW-0255">Endonuclease</keyword>
<keyword evidence="2" id="KW-0378">Hydrolase</keyword>
<dbReference type="AlphaFoldDB" id="A0A9X2RWZ3"/>
<dbReference type="RefSeq" id="WP_257632645.1">
    <property type="nucleotide sequence ID" value="NZ_JANIIC010000027.1"/>
</dbReference>
<gene>
    <name evidence="2" type="ORF">NQU54_22515</name>
</gene>
<dbReference type="Proteomes" id="UP001142400">
    <property type="component" value="Unassembled WGS sequence"/>
</dbReference>
<dbReference type="GO" id="GO:0008270">
    <property type="term" value="F:zinc ion binding"/>
    <property type="evidence" value="ECO:0007669"/>
    <property type="project" value="InterPro"/>
</dbReference>
<evidence type="ECO:0000259" key="1">
    <source>
        <dbReference type="SMART" id="SM00507"/>
    </source>
</evidence>
<dbReference type="Gene3D" id="1.10.30.50">
    <property type="match status" value="1"/>
</dbReference>
<feature type="domain" description="HNH nuclease" evidence="1">
    <location>
        <begin position="130"/>
        <end position="180"/>
    </location>
</feature>
<dbReference type="InterPro" id="IPR052892">
    <property type="entry name" value="NA-targeting_endonuclease"/>
</dbReference>
<keyword evidence="2" id="KW-0540">Nuclease</keyword>
<accession>A0A9X2RWZ3</accession>
<dbReference type="GO" id="GO:0003676">
    <property type="term" value="F:nucleic acid binding"/>
    <property type="evidence" value="ECO:0007669"/>
    <property type="project" value="InterPro"/>
</dbReference>
<keyword evidence="3" id="KW-1185">Reference proteome</keyword>
<dbReference type="CDD" id="cd00085">
    <property type="entry name" value="HNHc"/>
    <property type="match status" value="1"/>
</dbReference>
<protein>
    <submittedName>
        <fullName evidence="2">HNH endonuclease</fullName>
    </submittedName>
</protein>
<sequence length="200" mass="22848">MAASALISDAPSPELDLSTRVCRRGHAGQYVMHSGVPRCIECRRENARARYAQNREREVDRVKDYWRRNPEVRDRISKGRNPEMSKAYYLANRDRIAELQHAWYEANKFTVTQRSRLRRARYAAGDLTQDEWFEIVEQHGGVCLACGSPDQLTVDHIIPLSQGGEHTADNVQPLCSTCNKSKFIKVIDYRPKRAVSTGGQ</sequence>
<dbReference type="EMBL" id="JANIIC010000027">
    <property type="protein sequence ID" value="MCQ8831765.1"/>
    <property type="molecule type" value="Genomic_DNA"/>
</dbReference>
<reference evidence="2" key="1">
    <citation type="submission" date="2022-06" db="EMBL/GenBank/DDBJ databases">
        <title>WGS of actinobacteria.</title>
        <authorList>
            <person name="Thawai C."/>
        </authorList>
    </citation>
    <scope>NUCLEOTIDE SEQUENCE</scope>
    <source>
        <strain evidence="2">DSM 42010</strain>
    </source>
</reference>
<comment type="caution">
    <text evidence="2">The sequence shown here is derived from an EMBL/GenBank/DDBJ whole genome shotgun (WGS) entry which is preliminary data.</text>
</comment>
<dbReference type="PANTHER" id="PTHR33877:SF1">
    <property type="entry name" value="TYPE IV METHYL-DIRECTED RESTRICTION ENZYME ECOKMCRA"/>
    <property type="match status" value="1"/>
</dbReference>
<dbReference type="PANTHER" id="PTHR33877">
    <property type="entry name" value="SLL1193 PROTEIN"/>
    <property type="match status" value="1"/>
</dbReference>
<dbReference type="InterPro" id="IPR003615">
    <property type="entry name" value="HNH_nuc"/>
</dbReference>
<dbReference type="Pfam" id="PF01844">
    <property type="entry name" value="HNH"/>
    <property type="match status" value="1"/>
</dbReference>
<name>A0A9X2RWZ3_STRMQ</name>
<organism evidence="2 3">
    <name type="scientific">Streptomyces malaysiensis subsp. samsunensis</name>
    <dbReference type="NCBI Taxonomy" id="459658"/>
    <lineage>
        <taxon>Bacteria</taxon>
        <taxon>Bacillati</taxon>
        <taxon>Actinomycetota</taxon>
        <taxon>Actinomycetes</taxon>
        <taxon>Kitasatosporales</taxon>
        <taxon>Streptomycetaceae</taxon>
        <taxon>Streptomyces</taxon>
        <taxon>Streptomyces violaceusniger group</taxon>
    </lineage>
</organism>
<dbReference type="SMART" id="SM00507">
    <property type="entry name" value="HNHc"/>
    <property type="match status" value="1"/>
</dbReference>